<organism evidence="2 3">
    <name type="scientific">Pontibacter aydingkolensis</name>
    <dbReference type="NCBI Taxonomy" id="1911536"/>
    <lineage>
        <taxon>Bacteria</taxon>
        <taxon>Pseudomonadati</taxon>
        <taxon>Bacteroidota</taxon>
        <taxon>Cytophagia</taxon>
        <taxon>Cytophagales</taxon>
        <taxon>Hymenobacteraceae</taxon>
        <taxon>Pontibacter</taxon>
    </lineage>
</organism>
<evidence type="ECO:0008006" key="4">
    <source>
        <dbReference type="Google" id="ProtNLM"/>
    </source>
</evidence>
<proteinExistence type="predicted"/>
<evidence type="ECO:0000256" key="1">
    <source>
        <dbReference type="SAM" id="SignalP"/>
    </source>
</evidence>
<name>A0ABS7CT48_9BACT</name>
<evidence type="ECO:0000313" key="3">
    <source>
        <dbReference type="Proteomes" id="UP000813018"/>
    </source>
</evidence>
<accession>A0ABS7CT48</accession>
<dbReference type="RefSeq" id="WP_219876893.1">
    <property type="nucleotide sequence ID" value="NZ_JAHYXK010000005.1"/>
</dbReference>
<keyword evidence="1" id="KW-0732">Signal</keyword>
<protein>
    <recommendedName>
        <fullName evidence="4">Type 1 periplasmic binding fold superfamily protein</fullName>
    </recommendedName>
</protein>
<feature type="chain" id="PRO_5047291602" description="Type 1 periplasmic binding fold superfamily protein" evidence="1">
    <location>
        <begin position="22"/>
        <end position="186"/>
    </location>
</feature>
<dbReference type="EMBL" id="JAHYXK010000005">
    <property type="protein sequence ID" value="MBW7467012.1"/>
    <property type="molecule type" value="Genomic_DNA"/>
</dbReference>
<reference evidence="2 3" key="1">
    <citation type="journal article" date="2016" name="Int. J. Syst. Evol. Microbiol.">
        <title>Pontibacter aydingkolensis sp. nov., isolated from soil of a salt lake.</title>
        <authorList>
            <person name="Osman G."/>
            <person name="Zhang T."/>
            <person name="Lou K."/>
            <person name="Gao Y."/>
            <person name="Chang W."/>
            <person name="Lin Q."/>
            <person name="Yang H.M."/>
            <person name="Huo X.D."/>
            <person name="Wang N."/>
        </authorList>
    </citation>
    <scope>NUCLEOTIDE SEQUENCE [LARGE SCALE GENOMIC DNA]</scope>
    <source>
        <strain evidence="2 3">KACC 19255</strain>
    </source>
</reference>
<sequence>MKKLFRPHLTFILMGALMAFSACDDHGHEPHDHEGELITTMTLTMTPQNGGTPITTTFRDVDGDGGQAPVMTPSQVVLSANTLYNTNITVLDESHDSKDLTNEIREEGHEHELFFLPSPADLLTVTKTDLDKNNRPIGLQSTIQTGAAKTGTLRVVLKHQPGLKTATSNVNTGETDADVTYNIQVK</sequence>
<feature type="signal peptide" evidence="1">
    <location>
        <begin position="1"/>
        <end position="21"/>
    </location>
</feature>
<dbReference type="Proteomes" id="UP000813018">
    <property type="component" value="Unassembled WGS sequence"/>
</dbReference>
<comment type="caution">
    <text evidence="2">The sequence shown here is derived from an EMBL/GenBank/DDBJ whole genome shotgun (WGS) entry which is preliminary data.</text>
</comment>
<gene>
    <name evidence="2" type="ORF">K0O23_08020</name>
</gene>
<dbReference type="PROSITE" id="PS51257">
    <property type="entry name" value="PROKAR_LIPOPROTEIN"/>
    <property type="match status" value="1"/>
</dbReference>
<keyword evidence="3" id="KW-1185">Reference proteome</keyword>
<evidence type="ECO:0000313" key="2">
    <source>
        <dbReference type="EMBL" id="MBW7467012.1"/>
    </source>
</evidence>